<dbReference type="EMBL" id="VCAZ01000098">
    <property type="protein sequence ID" value="TSR99395.1"/>
    <property type="molecule type" value="Genomic_DNA"/>
</dbReference>
<dbReference type="Proteomes" id="UP000319801">
    <property type="component" value="Unassembled WGS sequence"/>
</dbReference>
<evidence type="ECO:0000313" key="1">
    <source>
        <dbReference type="EMBL" id="TSR99395.1"/>
    </source>
</evidence>
<gene>
    <name evidence="1" type="ORF">Baya_12165</name>
</gene>
<sequence length="161" mass="18243">MNNLKEQTAFGSWQRLRDHAAVGGGEVVQEDVVELTDLYSLIFFNKMTNPSLDLADVLSDCLYHLDRDSVALGLVLGGGKWSGGHGNGSLRAAKRWNLIGPNVYLHNIREQQGRTNALAFDRMRKCFYSNRSYTRINAGRCAVHQRGTFSRTRNKERERIK</sequence>
<keyword evidence="2" id="KW-1185">Reference proteome</keyword>
<proteinExistence type="predicted"/>
<name>A0A556V210_BAGYA</name>
<organism evidence="1 2">
    <name type="scientific">Bagarius yarrelli</name>
    <name type="common">Goonch</name>
    <name type="synonym">Bagrus yarrelli</name>
    <dbReference type="NCBI Taxonomy" id="175774"/>
    <lineage>
        <taxon>Eukaryota</taxon>
        <taxon>Metazoa</taxon>
        <taxon>Chordata</taxon>
        <taxon>Craniata</taxon>
        <taxon>Vertebrata</taxon>
        <taxon>Euteleostomi</taxon>
        <taxon>Actinopterygii</taxon>
        <taxon>Neopterygii</taxon>
        <taxon>Teleostei</taxon>
        <taxon>Ostariophysi</taxon>
        <taxon>Siluriformes</taxon>
        <taxon>Sisoridae</taxon>
        <taxon>Sisorinae</taxon>
        <taxon>Bagarius</taxon>
    </lineage>
</organism>
<comment type="caution">
    <text evidence="1">The sequence shown here is derived from an EMBL/GenBank/DDBJ whole genome shotgun (WGS) entry which is preliminary data.</text>
</comment>
<accession>A0A556V210</accession>
<protein>
    <submittedName>
        <fullName evidence="1">Uncharacterized protein</fullName>
    </submittedName>
</protein>
<evidence type="ECO:0000313" key="2">
    <source>
        <dbReference type="Proteomes" id="UP000319801"/>
    </source>
</evidence>
<dbReference type="AlphaFoldDB" id="A0A556V210"/>
<reference evidence="1 2" key="1">
    <citation type="journal article" date="2019" name="Genome Biol. Evol.">
        <title>Whole-Genome Sequencing of the Giant Devil Catfish, Bagarius yarrelli.</title>
        <authorList>
            <person name="Jiang W."/>
            <person name="Lv Y."/>
            <person name="Cheng L."/>
            <person name="Yang K."/>
            <person name="Chao B."/>
            <person name="Wang X."/>
            <person name="Li Y."/>
            <person name="Pan X."/>
            <person name="You X."/>
            <person name="Zhang Y."/>
            <person name="Yang J."/>
            <person name="Li J."/>
            <person name="Zhang X."/>
            <person name="Liu S."/>
            <person name="Sun C."/>
            <person name="Yang J."/>
            <person name="Shi Q."/>
        </authorList>
    </citation>
    <scope>NUCLEOTIDE SEQUENCE [LARGE SCALE GENOMIC DNA]</scope>
    <source>
        <strain evidence="1">JWS20170419001</strain>
        <tissue evidence="1">Muscle</tissue>
    </source>
</reference>